<evidence type="ECO:0000256" key="4">
    <source>
        <dbReference type="ARBA" id="ARBA00022989"/>
    </source>
</evidence>
<evidence type="ECO:0000256" key="3">
    <source>
        <dbReference type="ARBA" id="ARBA00022692"/>
    </source>
</evidence>
<dbReference type="PANTHER" id="PTHR30250">
    <property type="entry name" value="PST FAMILY PREDICTED COLANIC ACID TRANSPORTER"/>
    <property type="match status" value="1"/>
</dbReference>
<keyword evidence="2" id="KW-1003">Cell membrane</keyword>
<keyword evidence="4 6" id="KW-1133">Transmembrane helix</keyword>
<protein>
    <submittedName>
        <fullName evidence="7">O-antigen/teichoic acid export membrane protein</fullName>
    </submittedName>
</protein>
<comment type="subcellular location">
    <subcellularLocation>
        <location evidence="1">Cell membrane</location>
        <topology evidence="1">Multi-pass membrane protein</topology>
    </subcellularLocation>
</comment>
<keyword evidence="3 6" id="KW-0812">Transmembrane</keyword>
<evidence type="ECO:0000256" key="5">
    <source>
        <dbReference type="ARBA" id="ARBA00023136"/>
    </source>
</evidence>
<feature type="transmembrane region" description="Helical" evidence="6">
    <location>
        <begin position="151"/>
        <end position="169"/>
    </location>
</feature>
<dbReference type="PANTHER" id="PTHR30250:SF11">
    <property type="entry name" value="O-ANTIGEN TRANSPORTER-RELATED"/>
    <property type="match status" value="1"/>
</dbReference>
<gene>
    <name evidence="7" type="ORF">FHS90_001687</name>
</gene>
<evidence type="ECO:0000256" key="6">
    <source>
        <dbReference type="SAM" id="Phobius"/>
    </source>
</evidence>
<dbReference type="EMBL" id="JACJIQ010000005">
    <property type="protein sequence ID" value="MBA9076979.1"/>
    <property type="molecule type" value="Genomic_DNA"/>
</dbReference>
<dbReference type="AlphaFoldDB" id="A0A839GJM9"/>
<evidence type="ECO:0000313" key="7">
    <source>
        <dbReference type="EMBL" id="MBA9076979.1"/>
    </source>
</evidence>
<accession>A0A839GJM9</accession>
<feature type="transmembrane region" description="Helical" evidence="6">
    <location>
        <begin position="420"/>
        <end position="438"/>
    </location>
</feature>
<keyword evidence="8" id="KW-1185">Reference proteome</keyword>
<feature type="transmembrane region" description="Helical" evidence="6">
    <location>
        <begin position="84"/>
        <end position="105"/>
    </location>
</feature>
<organism evidence="7 8">
    <name type="scientific">Rufibacter quisquiliarum</name>
    <dbReference type="NCBI Taxonomy" id="1549639"/>
    <lineage>
        <taxon>Bacteria</taxon>
        <taxon>Pseudomonadati</taxon>
        <taxon>Bacteroidota</taxon>
        <taxon>Cytophagia</taxon>
        <taxon>Cytophagales</taxon>
        <taxon>Hymenobacteraceae</taxon>
        <taxon>Rufibacter</taxon>
    </lineage>
</organism>
<dbReference type="GO" id="GO:0005886">
    <property type="term" value="C:plasma membrane"/>
    <property type="evidence" value="ECO:0007669"/>
    <property type="project" value="UniProtKB-SubCell"/>
</dbReference>
<comment type="caution">
    <text evidence="7">The sequence shown here is derived from an EMBL/GenBank/DDBJ whole genome shotgun (WGS) entry which is preliminary data.</text>
</comment>
<dbReference type="InterPro" id="IPR050833">
    <property type="entry name" value="Poly_Biosynth_Transport"/>
</dbReference>
<evidence type="ECO:0000256" key="2">
    <source>
        <dbReference type="ARBA" id="ARBA00022475"/>
    </source>
</evidence>
<name>A0A839GJM9_9BACT</name>
<feature type="transmembrane region" description="Helical" evidence="6">
    <location>
        <begin position="39"/>
        <end position="63"/>
    </location>
</feature>
<feature type="transmembrane region" description="Helical" evidence="6">
    <location>
        <begin position="298"/>
        <end position="319"/>
    </location>
</feature>
<feature type="transmembrane region" description="Helical" evidence="6">
    <location>
        <begin position="391"/>
        <end position="408"/>
    </location>
</feature>
<evidence type="ECO:0000256" key="1">
    <source>
        <dbReference type="ARBA" id="ARBA00004651"/>
    </source>
</evidence>
<reference evidence="7 8" key="1">
    <citation type="submission" date="2020-08" db="EMBL/GenBank/DDBJ databases">
        <title>Genomic Encyclopedia of Type Strains, Phase IV (KMG-IV): sequencing the most valuable type-strain genomes for metagenomic binning, comparative biology and taxonomic classification.</title>
        <authorList>
            <person name="Goeker M."/>
        </authorList>
    </citation>
    <scope>NUCLEOTIDE SEQUENCE [LARGE SCALE GENOMIC DNA]</scope>
    <source>
        <strain evidence="7 8">DSM 29854</strain>
    </source>
</reference>
<feature type="transmembrane region" description="Helical" evidence="6">
    <location>
        <begin position="364"/>
        <end position="385"/>
    </location>
</feature>
<feature type="transmembrane region" description="Helical" evidence="6">
    <location>
        <begin position="175"/>
        <end position="196"/>
    </location>
</feature>
<dbReference type="Proteomes" id="UP000563094">
    <property type="component" value="Unassembled WGS sequence"/>
</dbReference>
<proteinExistence type="predicted"/>
<feature type="transmembrane region" description="Helical" evidence="6">
    <location>
        <begin position="444"/>
        <end position="463"/>
    </location>
</feature>
<dbReference type="RefSeq" id="WP_182512650.1">
    <property type="nucleotide sequence ID" value="NZ_JACJIQ010000005.1"/>
</dbReference>
<sequence>MFRKLLLRISLYGLAPQVPKIASIFVLPIITQDLTTLDYGVAGVISAYAAAFSVLQTLGMNVVMSNSFYKSPNFYKWHWRQIHGFLSIWSLAFAAILAGILYFVIPEEATHNRWMIILLNIFPVAFLGTTQNMSQRFFHLSLKAKTLAMRTVITGLISVFINLYTISYLKLGYMGWFWSACLSNVAGFLLLFYPFYFKYKFWPIFNFKKRTVRKALSVSLPTVPHYYSNYLLKTSDKAIMDVLHVDVKNIGLYNLASTFGNYFGSFVDAISLAVSPTYLKLYRKGDDAALLSLKKLTFLLQGGLLLISFTLCLWLKEIFMLMIRNEELRKAYPIAIIIIMSFTYRPMYLAAINKIFMQEKTKSLMKITFAAGIANVILNFILIPIYGVEAAAIITFVTFLYMGYSGFFMKEFKGIKDKGYQPVMWLLITLAVSFIAYLGVEFYLYVKVFITFLLAVSVGLFLFKYGKNLKNIYVE</sequence>
<keyword evidence="5 6" id="KW-0472">Membrane</keyword>
<evidence type="ECO:0000313" key="8">
    <source>
        <dbReference type="Proteomes" id="UP000563094"/>
    </source>
</evidence>
<feature type="transmembrane region" description="Helical" evidence="6">
    <location>
        <begin position="331"/>
        <end position="352"/>
    </location>
</feature>